<evidence type="ECO:0000313" key="3">
    <source>
        <dbReference type="Proteomes" id="UP000770661"/>
    </source>
</evidence>
<protein>
    <submittedName>
        <fullName evidence="2">Uncharacterized protein</fullName>
    </submittedName>
</protein>
<sequence>MAPKHHEGRQGAPRAGLADKEKPAKRIRGGRRRCPACGESSVQVGVSAERLQRTCLLLRPEGALLAPVSGLTPQGGAGSARPSFELHPYLRCSDRWRSGDGGVAARGDQLPTPSRHVSLPASGGHWGASVWGGSPTVGGPWAYPNVSSRLPPRQSPTLPGQHAPPGNHHLSGLRGGLSPPQSCILHSRRRAATLPIAQGMKGPLSPGPSHLPAPPFTHQCVCCRAIRYPTRPTSPGIATSRTCRGERRSPREIWFLEHFGRTVFAMGRTPLPEMSGPPHHVHLRPDTRPTQSTSQPQSRSTSLTRYDDSWTTMLKGHHRGGARRRAHRRVCSRMVVGAKKGRKAPSHGRLSAP</sequence>
<feature type="compositionally biased region" description="Basic residues" evidence="1">
    <location>
        <begin position="315"/>
        <end position="331"/>
    </location>
</feature>
<dbReference type="AlphaFoldDB" id="A0A8J5CK70"/>
<comment type="caution">
    <text evidence="2">The sequence shown here is derived from an EMBL/GenBank/DDBJ whole genome shotgun (WGS) entry which is preliminary data.</text>
</comment>
<evidence type="ECO:0000313" key="2">
    <source>
        <dbReference type="EMBL" id="KAG0723963.1"/>
    </source>
</evidence>
<reference evidence="2" key="1">
    <citation type="submission" date="2020-07" db="EMBL/GenBank/DDBJ databases">
        <title>The High-quality genome of the commercially important snow crab, Chionoecetes opilio.</title>
        <authorList>
            <person name="Jeong J.-H."/>
            <person name="Ryu S."/>
        </authorList>
    </citation>
    <scope>NUCLEOTIDE SEQUENCE</scope>
    <source>
        <strain evidence="2">MADBK_172401_WGS</strain>
        <tissue evidence="2">Digestive gland</tissue>
    </source>
</reference>
<keyword evidence="3" id="KW-1185">Reference proteome</keyword>
<dbReference type="Proteomes" id="UP000770661">
    <property type="component" value="Unassembled WGS sequence"/>
</dbReference>
<feature type="region of interest" description="Disordered" evidence="1">
    <location>
        <begin position="142"/>
        <end position="175"/>
    </location>
</feature>
<feature type="region of interest" description="Disordered" evidence="1">
    <location>
        <begin position="269"/>
        <end position="353"/>
    </location>
</feature>
<gene>
    <name evidence="2" type="ORF">GWK47_041628</name>
</gene>
<accession>A0A8J5CK70</accession>
<name>A0A8J5CK70_CHIOP</name>
<organism evidence="2 3">
    <name type="scientific">Chionoecetes opilio</name>
    <name type="common">Atlantic snow crab</name>
    <name type="synonym">Cancer opilio</name>
    <dbReference type="NCBI Taxonomy" id="41210"/>
    <lineage>
        <taxon>Eukaryota</taxon>
        <taxon>Metazoa</taxon>
        <taxon>Ecdysozoa</taxon>
        <taxon>Arthropoda</taxon>
        <taxon>Crustacea</taxon>
        <taxon>Multicrustacea</taxon>
        <taxon>Malacostraca</taxon>
        <taxon>Eumalacostraca</taxon>
        <taxon>Eucarida</taxon>
        <taxon>Decapoda</taxon>
        <taxon>Pleocyemata</taxon>
        <taxon>Brachyura</taxon>
        <taxon>Eubrachyura</taxon>
        <taxon>Majoidea</taxon>
        <taxon>Majidae</taxon>
        <taxon>Chionoecetes</taxon>
    </lineage>
</organism>
<evidence type="ECO:0000256" key="1">
    <source>
        <dbReference type="SAM" id="MobiDB-lite"/>
    </source>
</evidence>
<feature type="region of interest" description="Disordered" evidence="1">
    <location>
        <begin position="1"/>
        <end position="34"/>
    </location>
</feature>
<feature type="compositionally biased region" description="Low complexity" evidence="1">
    <location>
        <begin position="288"/>
        <end position="304"/>
    </location>
</feature>
<proteinExistence type="predicted"/>
<dbReference type="EMBL" id="JACEEZ010007572">
    <property type="protein sequence ID" value="KAG0723963.1"/>
    <property type="molecule type" value="Genomic_DNA"/>
</dbReference>
<feature type="compositionally biased region" description="Basic residues" evidence="1">
    <location>
        <begin position="25"/>
        <end position="34"/>
    </location>
</feature>